<dbReference type="SUPFAM" id="SSF46785">
    <property type="entry name" value="Winged helix' DNA-binding domain"/>
    <property type="match status" value="2"/>
</dbReference>
<dbReference type="GO" id="GO:0043200">
    <property type="term" value="P:response to amino acid"/>
    <property type="evidence" value="ECO:0007669"/>
    <property type="project" value="TreeGrafter"/>
</dbReference>
<evidence type="ECO:0000259" key="5">
    <source>
        <dbReference type="Pfam" id="PF13404"/>
    </source>
</evidence>
<dbReference type="InterPro" id="IPR036390">
    <property type="entry name" value="WH_DNA-bd_sf"/>
</dbReference>
<evidence type="ECO:0000313" key="7">
    <source>
        <dbReference type="Proteomes" id="UP000668403"/>
    </source>
</evidence>
<gene>
    <name evidence="6" type="ORF">J4H85_01510</name>
</gene>
<dbReference type="SMART" id="SM00344">
    <property type="entry name" value="HTH_ASNC"/>
    <property type="match status" value="2"/>
</dbReference>
<feature type="domain" description="HTH asnC-type" evidence="5">
    <location>
        <begin position="13"/>
        <end position="54"/>
    </location>
</feature>
<protein>
    <submittedName>
        <fullName evidence="6">Lrp/AsnC family transcriptional regulator</fullName>
    </submittedName>
</protein>
<accession>A0A939TM06</accession>
<comment type="caution">
    <text evidence="6">The sequence shown here is derived from an EMBL/GenBank/DDBJ whole genome shotgun (WGS) entry which is preliminary data.</text>
</comment>
<dbReference type="AlphaFoldDB" id="A0A939TM06"/>
<feature type="domain" description="Transcription regulator AsnC/Lrp ligand binding" evidence="4">
    <location>
        <begin position="255"/>
        <end position="322"/>
    </location>
</feature>
<dbReference type="Gene3D" id="1.10.10.10">
    <property type="entry name" value="Winged helix-like DNA-binding domain superfamily/Winged helix DNA-binding domain"/>
    <property type="match status" value="2"/>
</dbReference>
<dbReference type="GO" id="GO:0043565">
    <property type="term" value="F:sequence-specific DNA binding"/>
    <property type="evidence" value="ECO:0007669"/>
    <property type="project" value="InterPro"/>
</dbReference>
<keyword evidence="3" id="KW-0804">Transcription</keyword>
<dbReference type="InterPro" id="IPR011008">
    <property type="entry name" value="Dimeric_a/b-barrel"/>
</dbReference>
<proteinExistence type="predicted"/>
<dbReference type="InterPro" id="IPR000485">
    <property type="entry name" value="AsnC-type_HTH_dom"/>
</dbReference>
<evidence type="ECO:0000256" key="2">
    <source>
        <dbReference type="ARBA" id="ARBA00023125"/>
    </source>
</evidence>
<dbReference type="SUPFAM" id="SSF54909">
    <property type="entry name" value="Dimeric alpha+beta barrel"/>
    <property type="match status" value="1"/>
</dbReference>
<dbReference type="InterPro" id="IPR019888">
    <property type="entry name" value="Tscrpt_reg_AsnC-like"/>
</dbReference>
<name>A0A939TM06_9MICO</name>
<reference evidence="6" key="1">
    <citation type="submission" date="2021-03" db="EMBL/GenBank/DDBJ databases">
        <title>Leucobacter chromiisoli sp. nov., isolated from chromium-containing soil of chemical plant.</title>
        <authorList>
            <person name="Xu Z."/>
        </authorList>
    </citation>
    <scope>NUCLEOTIDE SEQUENCE</scope>
    <source>
        <strain evidence="6">K 70/01</strain>
    </source>
</reference>
<dbReference type="PANTHER" id="PTHR30154:SF34">
    <property type="entry name" value="TRANSCRIPTIONAL REGULATOR AZLB"/>
    <property type="match status" value="1"/>
</dbReference>
<evidence type="ECO:0000313" key="6">
    <source>
        <dbReference type="EMBL" id="MBO2988679.1"/>
    </source>
</evidence>
<dbReference type="InterPro" id="IPR019887">
    <property type="entry name" value="Tscrpt_reg_AsnC/Lrp_C"/>
</dbReference>
<dbReference type="Pfam" id="PF01037">
    <property type="entry name" value="AsnC_trans_reg"/>
    <property type="match status" value="1"/>
</dbReference>
<dbReference type="Gene3D" id="3.30.70.920">
    <property type="match status" value="2"/>
</dbReference>
<dbReference type="Pfam" id="PF13404">
    <property type="entry name" value="HTH_AsnC-type"/>
    <property type="match status" value="1"/>
</dbReference>
<sequence length="347" mass="37700">MSMPAADRDRPSLDSIDLDIVAALHVAPRVPSAALADILGVPSSTVSRRLSRMQDERMLRVVGRFAWELITSSNPFELWITSAPGRSREVLDELLRIPDIQFATQVSGPSDIHVHLYPLIGSDAEQLLAERVPSIDGLIALDSRMMLQPAKVGQSWRFARLDDAVVRALEAHRPDVSADPISSLDELSDLEFATMRILGANARETAATIARQLDVSPSTAARAIKTVVHSGAVTPRVEIQPSLIGYPLNALLSLDVSPKSIGPVLEALADQPNVRLLNAVTGAEPVSLSAAFSGPAALAEFIRTDLGDMKGVRAVSSSVVLRLARRYWIDRERWRLGNQVPNVLRRA</sequence>
<keyword evidence="2" id="KW-0238">DNA-binding</keyword>
<evidence type="ECO:0000259" key="4">
    <source>
        <dbReference type="Pfam" id="PF01037"/>
    </source>
</evidence>
<evidence type="ECO:0000256" key="3">
    <source>
        <dbReference type="ARBA" id="ARBA00023163"/>
    </source>
</evidence>
<keyword evidence="1" id="KW-0805">Transcription regulation</keyword>
<organism evidence="6 7">
    <name type="scientific">Leucobacter tardus</name>
    <dbReference type="NCBI Taxonomy" id="501483"/>
    <lineage>
        <taxon>Bacteria</taxon>
        <taxon>Bacillati</taxon>
        <taxon>Actinomycetota</taxon>
        <taxon>Actinomycetes</taxon>
        <taxon>Micrococcales</taxon>
        <taxon>Microbacteriaceae</taxon>
        <taxon>Leucobacter</taxon>
    </lineage>
</organism>
<evidence type="ECO:0000256" key="1">
    <source>
        <dbReference type="ARBA" id="ARBA00023015"/>
    </source>
</evidence>
<keyword evidence="7" id="KW-1185">Reference proteome</keyword>
<dbReference type="EMBL" id="JAGFBF010000001">
    <property type="protein sequence ID" value="MBO2988679.1"/>
    <property type="molecule type" value="Genomic_DNA"/>
</dbReference>
<dbReference type="GO" id="GO:0005829">
    <property type="term" value="C:cytosol"/>
    <property type="evidence" value="ECO:0007669"/>
    <property type="project" value="TreeGrafter"/>
</dbReference>
<dbReference type="PANTHER" id="PTHR30154">
    <property type="entry name" value="LEUCINE-RESPONSIVE REGULATORY PROTEIN"/>
    <property type="match status" value="1"/>
</dbReference>
<dbReference type="Proteomes" id="UP000668403">
    <property type="component" value="Unassembled WGS sequence"/>
</dbReference>
<dbReference type="InterPro" id="IPR036388">
    <property type="entry name" value="WH-like_DNA-bd_sf"/>
</dbReference>